<name>A0ABW7PET6_9ACTN</name>
<dbReference type="EMBL" id="JBBDHD010000041">
    <property type="protein sequence ID" value="MFH7596903.1"/>
    <property type="molecule type" value="Genomic_DNA"/>
</dbReference>
<evidence type="ECO:0000313" key="1">
    <source>
        <dbReference type="EMBL" id="MFH7596903.1"/>
    </source>
</evidence>
<gene>
    <name evidence="1" type="ORF">WDV06_17645</name>
</gene>
<evidence type="ECO:0000313" key="2">
    <source>
        <dbReference type="Proteomes" id="UP001610631"/>
    </source>
</evidence>
<reference evidence="1 2" key="1">
    <citation type="submission" date="2024-03" db="EMBL/GenBank/DDBJ databases">
        <title>Whole genome sequencing of Streptomyces racemochromogenes, to identify antimicrobial biosynthetic gene clusters.</title>
        <authorList>
            <person name="Suryawanshi P."/>
            <person name="Krishnaraj P.U."/>
            <person name="Arun Y.P."/>
            <person name="Suryawanshi M.P."/>
            <person name="Rakshit O."/>
        </authorList>
    </citation>
    <scope>NUCLEOTIDE SEQUENCE [LARGE SCALE GENOMIC DNA]</scope>
    <source>
        <strain evidence="1 2">AUDT626</strain>
    </source>
</reference>
<dbReference type="Proteomes" id="UP001610631">
    <property type="component" value="Unassembled WGS sequence"/>
</dbReference>
<keyword evidence="2" id="KW-1185">Reference proteome</keyword>
<dbReference type="RefSeq" id="WP_395510712.1">
    <property type="nucleotide sequence ID" value="NZ_JBBDHD010000041.1"/>
</dbReference>
<sequence length="116" mass="12509">MAWLLAHDKIGVRVDGPVRVRLTLAWPGLAWPGLAWPARLRGASERWAGGVVQQGRTHTALGEKCVCRRLDCGGVEPVAWCPDHGDEVSPLMDSHPGGGLRCVALAARWTKRAARG</sequence>
<organism evidence="1 2">
    <name type="scientific">Streptomyces racemochromogenes</name>
    <dbReference type="NCBI Taxonomy" id="67353"/>
    <lineage>
        <taxon>Bacteria</taxon>
        <taxon>Bacillati</taxon>
        <taxon>Actinomycetota</taxon>
        <taxon>Actinomycetes</taxon>
        <taxon>Kitasatosporales</taxon>
        <taxon>Streptomycetaceae</taxon>
        <taxon>Streptomyces</taxon>
    </lineage>
</organism>
<accession>A0ABW7PET6</accession>
<proteinExistence type="predicted"/>
<protein>
    <submittedName>
        <fullName evidence="1">Uncharacterized protein</fullName>
    </submittedName>
</protein>
<comment type="caution">
    <text evidence="1">The sequence shown here is derived from an EMBL/GenBank/DDBJ whole genome shotgun (WGS) entry which is preliminary data.</text>
</comment>